<protein>
    <recommendedName>
        <fullName evidence="8">Carboxylic ester hydrolase</fullName>
        <ecNumber evidence="8">3.1.1.-</ecNumber>
    </recommendedName>
</protein>
<evidence type="ECO:0000313" key="11">
    <source>
        <dbReference type="Proteomes" id="UP001642405"/>
    </source>
</evidence>
<keyword evidence="11" id="KW-1185">Reference proteome</keyword>
<evidence type="ECO:0000256" key="4">
    <source>
        <dbReference type="ARBA" id="ARBA00022729"/>
    </source>
</evidence>
<dbReference type="InterPro" id="IPR029058">
    <property type="entry name" value="AB_hydrolase_fold"/>
</dbReference>
<dbReference type="InterPro" id="IPR011118">
    <property type="entry name" value="Tannase/feruloyl_esterase"/>
</dbReference>
<feature type="region of interest" description="Disordered" evidence="9">
    <location>
        <begin position="426"/>
        <end position="460"/>
    </location>
</feature>
<sequence length="582" mass="64304">MIVFSLATAWVLWSLLLLSTSQRQALATPEPSEHHDHDAIDEDNYHHYHHHHHTQFYTTRSYTSTTFSAVLPAIASVEAVANVSANGEYGEGPRDLGFPTNATGLPPLCAVTVAVNNGSSNYRFGLFLPSASQWNGRLLTIGSYSFAGGINWPDMGIGPHYGFATLSSDNGHNASQATLDWNPTTPEKLADWGYSACSSGGRQGLKELQVSPESFDGVLVGAPAWDTDRLMPWITRIGAEPPGSARCDHLDGHNDSIISRPDLCELDWAAIDCDVAASGAACLLTAQIATTKFMYADAYTAQGEFIHSGYELGSEAQLYVYLAFNDEADFDTLYERYWLYNDTAWNWTMYSDQTFYDSLRINPGNATADHYDISAFRDRGGKVLLYQGLADGVIMPRMTTYYYNQTMAAMNLSLSQSPGSKHKYYKSVVHPRPRGGSDDYERRHHKGGGREHPHDSNREESSTIQDFFRYFQVPGMHHCFTSPAAVGAPWMFAGAGQAALLYKDFHFGQGWGVPYQAPNASHDALLSLMAWVENATAPSSIVATIWNANGSIRRTRPLCVYPQEAFYTGTGDLNLAENWHCQ</sequence>
<evidence type="ECO:0000256" key="5">
    <source>
        <dbReference type="ARBA" id="ARBA00022801"/>
    </source>
</evidence>
<dbReference type="EMBL" id="CAWUHB010000107">
    <property type="protein sequence ID" value="CAK7235993.1"/>
    <property type="molecule type" value="Genomic_DNA"/>
</dbReference>
<accession>A0ABP0CV60</accession>
<keyword evidence="2" id="KW-0719">Serine esterase</keyword>
<evidence type="ECO:0000256" key="9">
    <source>
        <dbReference type="SAM" id="MobiDB-lite"/>
    </source>
</evidence>
<proteinExistence type="inferred from homology"/>
<keyword evidence="4 8" id="KW-0732">Signal</keyword>
<dbReference type="EC" id="3.1.1.-" evidence="8"/>
<feature type="signal peptide" evidence="8">
    <location>
        <begin position="1"/>
        <end position="27"/>
    </location>
</feature>
<dbReference type="Proteomes" id="UP001642405">
    <property type="component" value="Unassembled WGS sequence"/>
</dbReference>
<dbReference type="Pfam" id="PF07519">
    <property type="entry name" value="Tannase"/>
    <property type="match status" value="2"/>
</dbReference>
<comment type="caution">
    <text evidence="10">The sequence shown here is derived from an EMBL/GenBank/DDBJ whole genome shotgun (WGS) entry which is preliminary data.</text>
</comment>
<evidence type="ECO:0000256" key="7">
    <source>
        <dbReference type="ARBA" id="ARBA00023157"/>
    </source>
</evidence>
<feature type="compositionally biased region" description="Basic and acidic residues" evidence="9">
    <location>
        <begin position="435"/>
        <end position="460"/>
    </location>
</feature>
<evidence type="ECO:0000256" key="3">
    <source>
        <dbReference type="ARBA" id="ARBA00022723"/>
    </source>
</evidence>
<dbReference type="SUPFAM" id="SSF53474">
    <property type="entry name" value="alpha/beta-Hydrolases"/>
    <property type="match status" value="1"/>
</dbReference>
<organism evidence="10 11">
    <name type="scientific">Sporothrix curviconia</name>
    <dbReference type="NCBI Taxonomy" id="1260050"/>
    <lineage>
        <taxon>Eukaryota</taxon>
        <taxon>Fungi</taxon>
        <taxon>Dikarya</taxon>
        <taxon>Ascomycota</taxon>
        <taxon>Pezizomycotina</taxon>
        <taxon>Sordariomycetes</taxon>
        <taxon>Sordariomycetidae</taxon>
        <taxon>Ophiostomatales</taxon>
        <taxon>Ophiostomataceae</taxon>
        <taxon>Sporothrix</taxon>
    </lineage>
</organism>
<dbReference type="PANTHER" id="PTHR33938">
    <property type="entry name" value="FERULOYL ESTERASE B-RELATED"/>
    <property type="match status" value="1"/>
</dbReference>
<keyword evidence="7" id="KW-1015">Disulfide bond</keyword>
<evidence type="ECO:0000256" key="2">
    <source>
        <dbReference type="ARBA" id="ARBA00022487"/>
    </source>
</evidence>
<keyword evidence="5 8" id="KW-0378">Hydrolase</keyword>
<reference evidence="10 11" key="1">
    <citation type="submission" date="2024-01" db="EMBL/GenBank/DDBJ databases">
        <authorList>
            <person name="Allen C."/>
            <person name="Tagirdzhanova G."/>
        </authorList>
    </citation>
    <scope>NUCLEOTIDE SEQUENCE [LARGE SCALE GENOMIC DNA]</scope>
</reference>
<dbReference type="PANTHER" id="PTHR33938:SF2">
    <property type="entry name" value="CARBOXYLIC ESTER HYDROLASE"/>
    <property type="match status" value="1"/>
</dbReference>
<evidence type="ECO:0000313" key="10">
    <source>
        <dbReference type="EMBL" id="CAK7235993.1"/>
    </source>
</evidence>
<feature type="chain" id="PRO_5044986580" description="Carboxylic ester hydrolase" evidence="8">
    <location>
        <begin position="28"/>
        <end position="582"/>
    </location>
</feature>
<evidence type="ECO:0000256" key="8">
    <source>
        <dbReference type="RuleBase" id="RU361238"/>
    </source>
</evidence>
<keyword evidence="6" id="KW-0106">Calcium</keyword>
<gene>
    <name evidence="10" type="ORF">SCUCBS95973_009455</name>
</gene>
<evidence type="ECO:0000256" key="1">
    <source>
        <dbReference type="ARBA" id="ARBA00006249"/>
    </source>
</evidence>
<name>A0ABP0CV60_9PEZI</name>
<keyword evidence="3" id="KW-0479">Metal-binding</keyword>
<comment type="similarity">
    <text evidence="1 8">Belongs to the tannase family.</text>
</comment>
<evidence type="ECO:0000256" key="6">
    <source>
        <dbReference type="ARBA" id="ARBA00022837"/>
    </source>
</evidence>